<reference evidence="4 5" key="1">
    <citation type="submission" date="2024-10" db="EMBL/GenBank/DDBJ databases">
        <title>Updated reference genomes for cyclostephanoid diatoms.</title>
        <authorList>
            <person name="Roberts W.R."/>
            <person name="Alverson A.J."/>
        </authorList>
    </citation>
    <scope>NUCLEOTIDE SEQUENCE [LARGE SCALE GENOMIC DNA]</scope>
    <source>
        <strain evidence="4 5">AJA010-31</strain>
    </source>
</reference>
<dbReference type="AlphaFoldDB" id="A0ABD3Q797"/>
<proteinExistence type="predicted"/>
<keyword evidence="2" id="KW-0560">Oxidoreductase</keyword>
<organism evidence="4 5">
    <name type="scientific">Cyclotella atomus</name>
    <dbReference type="NCBI Taxonomy" id="382360"/>
    <lineage>
        <taxon>Eukaryota</taxon>
        <taxon>Sar</taxon>
        <taxon>Stramenopiles</taxon>
        <taxon>Ochrophyta</taxon>
        <taxon>Bacillariophyta</taxon>
        <taxon>Coscinodiscophyceae</taxon>
        <taxon>Thalassiosirophycidae</taxon>
        <taxon>Stephanodiscales</taxon>
        <taxon>Stephanodiscaceae</taxon>
        <taxon>Cyclotella</taxon>
    </lineage>
</organism>
<dbReference type="GO" id="GO:0046872">
    <property type="term" value="F:metal ion binding"/>
    <property type="evidence" value="ECO:0007669"/>
    <property type="project" value="UniProtKB-KW"/>
</dbReference>
<evidence type="ECO:0008006" key="6">
    <source>
        <dbReference type="Google" id="ProtNLM"/>
    </source>
</evidence>
<name>A0ABD3Q797_9STRA</name>
<gene>
    <name evidence="4" type="ORF">ACHAWO_010158</name>
</gene>
<dbReference type="InterPro" id="IPR014710">
    <property type="entry name" value="RmlC-like_jellyroll"/>
</dbReference>
<evidence type="ECO:0000313" key="5">
    <source>
        <dbReference type="Proteomes" id="UP001530400"/>
    </source>
</evidence>
<accession>A0ABD3Q797</accession>
<comment type="caution">
    <text evidence="4">The sequence shown here is derived from an EMBL/GenBank/DDBJ whole genome shotgun (WGS) entry which is preliminary data.</text>
</comment>
<dbReference type="PANTHER" id="PTHR22966">
    <property type="entry name" value="2-AMINOETHANETHIOL DIOXYGENASE"/>
    <property type="match status" value="1"/>
</dbReference>
<evidence type="ECO:0000256" key="2">
    <source>
        <dbReference type="ARBA" id="ARBA00023002"/>
    </source>
</evidence>
<dbReference type="Proteomes" id="UP001530400">
    <property type="component" value="Unassembled WGS sequence"/>
</dbReference>
<dbReference type="InterPro" id="IPR012864">
    <property type="entry name" value="PCO/ADO"/>
</dbReference>
<keyword evidence="5" id="KW-1185">Reference proteome</keyword>
<dbReference type="EMBL" id="JALLPJ020000309">
    <property type="protein sequence ID" value="KAL3795866.1"/>
    <property type="molecule type" value="Genomic_DNA"/>
</dbReference>
<sequence>MCLLTMANDGGLRAVLDTSDMVSRELLALGRAKNQRKCKDEEIHDLAVHTAHVLEVNDDSVRSGTKRHASRSLSELSNDFSPKNMNLSLSTSQELKQLVTPLIEKMQSIDAAALLSLNPSSESDGARLDEKGRLTVPPIHERITPSYADDGSDIVRYLHVKEVPCKYSAGIFVFPPNTCIPLHDHPDMVVISRVLYGELKVQSYDVLSPGSDGPKDRTNEIASCSNKDSIQAAHGRQSVFTSSLKAIKEFVLSSYHDEEDSTHVETDSDGSCRQNTGMNTNALQAKINQSPMGVEKLEIKNEPINVLSAPRVTCLFPKEGNCHSFVAGPRGAAVLDYFSSKNFHTFYPPMKILFPPYDADDGRDCTFYQAKEALHEKANSTEFNLTPIPQPDHFHCLSGVYGRFTTCDEITDEKEEESNMLRFDVSVCTNS</sequence>
<dbReference type="Gene3D" id="2.60.120.10">
    <property type="entry name" value="Jelly Rolls"/>
    <property type="match status" value="1"/>
</dbReference>
<evidence type="ECO:0000256" key="1">
    <source>
        <dbReference type="ARBA" id="ARBA00022723"/>
    </source>
</evidence>
<dbReference type="SUPFAM" id="SSF51182">
    <property type="entry name" value="RmlC-like cupins"/>
    <property type="match status" value="1"/>
</dbReference>
<keyword evidence="1" id="KW-0479">Metal-binding</keyword>
<evidence type="ECO:0000256" key="3">
    <source>
        <dbReference type="ARBA" id="ARBA00023004"/>
    </source>
</evidence>
<dbReference type="PANTHER" id="PTHR22966:SF61">
    <property type="entry name" value="2-AMINOETHANETHIOL DIOXYGENASE"/>
    <property type="match status" value="1"/>
</dbReference>
<dbReference type="InterPro" id="IPR011051">
    <property type="entry name" value="RmlC_Cupin_sf"/>
</dbReference>
<dbReference type="Pfam" id="PF07847">
    <property type="entry name" value="PCO_ADO"/>
    <property type="match status" value="1"/>
</dbReference>
<evidence type="ECO:0000313" key="4">
    <source>
        <dbReference type="EMBL" id="KAL3795866.1"/>
    </source>
</evidence>
<protein>
    <recommendedName>
        <fullName evidence="6">Cysteine dioxygenase</fullName>
    </recommendedName>
</protein>
<dbReference type="GO" id="GO:0016491">
    <property type="term" value="F:oxidoreductase activity"/>
    <property type="evidence" value="ECO:0007669"/>
    <property type="project" value="UniProtKB-KW"/>
</dbReference>
<keyword evidence="3" id="KW-0408">Iron</keyword>